<feature type="domain" description="VOC" evidence="11">
    <location>
        <begin position="18"/>
        <end position="149"/>
    </location>
</feature>
<evidence type="ECO:0000256" key="7">
    <source>
        <dbReference type="ARBA" id="ARBA00023004"/>
    </source>
</evidence>
<dbReference type="InterPro" id="IPR041735">
    <property type="entry name" value="4OHPhenylPyrv_dOase_C"/>
</dbReference>
<evidence type="ECO:0000256" key="6">
    <source>
        <dbReference type="ARBA" id="ARBA00022878"/>
    </source>
</evidence>
<dbReference type="PANTHER" id="PTHR11959:SF1">
    <property type="entry name" value="4-HYDROXYPHENYLPYRUVATE DIOXYGENASE"/>
    <property type="match status" value="1"/>
</dbReference>
<evidence type="ECO:0000256" key="5">
    <source>
        <dbReference type="ARBA" id="ARBA00022737"/>
    </source>
</evidence>
<evidence type="ECO:0000256" key="1">
    <source>
        <dbReference type="ARBA" id="ARBA00005162"/>
    </source>
</evidence>
<name>A0A177WB01_BATDL</name>
<evidence type="ECO:0000313" key="13">
    <source>
        <dbReference type="Proteomes" id="UP000077115"/>
    </source>
</evidence>
<dbReference type="AlphaFoldDB" id="A0A177WB01"/>
<keyword evidence="6" id="KW-0828">Tyrosine catabolism</keyword>
<dbReference type="InterPro" id="IPR004360">
    <property type="entry name" value="Glyas_Fos-R_dOase_dom"/>
</dbReference>
<evidence type="ECO:0000256" key="9">
    <source>
        <dbReference type="PIRNR" id="PIRNR009283"/>
    </source>
</evidence>
<keyword evidence="12" id="KW-0560">Oxidoreductase</keyword>
<comment type="pathway">
    <text evidence="1">Amino-acid degradation; L-phenylalanine degradation; acetoacetate and fumarate from L-phenylalanine: step 3/6.</text>
</comment>
<evidence type="ECO:0000256" key="10">
    <source>
        <dbReference type="PIRSR" id="PIRSR009283-1"/>
    </source>
</evidence>
<dbReference type="FunFam" id="3.10.180.10:FF:000001">
    <property type="entry name" value="4-hydroxyphenylpyruvate dioxygenase"/>
    <property type="match status" value="1"/>
</dbReference>
<gene>
    <name evidence="12" type="ORF">BDEG_20723</name>
</gene>
<dbReference type="STRING" id="403673.A0A177WB01"/>
<dbReference type="CDD" id="cd07250">
    <property type="entry name" value="HPPD_C_like"/>
    <property type="match status" value="1"/>
</dbReference>
<evidence type="ECO:0000256" key="3">
    <source>
        <dbReference type="ARBA" id="ARBA00013222"/>
    </source>
</evidence>
<keyword evidence="12" id="KW-0670">Pyruvate</keyword>
<dbReference type="CDD" id="cd08342">
    <property type="entry name" value="HPPD_N_like"/>
    <property type="match status" value="1"/>
</dbReference>
<proteinExistence type="inferred from homology"/>
<dbReference type="InterPro" id="IPR037523">
    <property type="entry name" value="VOC_core"/>
</dbReference>
<keyword evidence="7 10" id="KW-0408">Iron</keyword>
<dbReference type="OrthoDB" id="414569at2759"/>
<dbReference type="GO" id="GO:0046872">
    <property type="term" value="F:metal ion binding"/>
    <property type="evidence" value="ECO:0007669"/>
    <property type="project" value="UniProtKB-KW"/>
</dbReference>
<evidence type="ECO:0000313" key="12">
    <source>
        <dbReference type="EMBL" id="OAJ36561.1"/>
    </source>
</evidence>
<dbReference type="PANTHER" id="PTHR11959">
    <property type="entry name" value="4-HYDROXYPHENYLPYRUVATE DIOXYGENASE"/>
    <property type="match status" value="1"/>
</dbReference>
<dbReference type="InterPro" id="IPR005956">
    <property type="entry name" value="4OHPhenylPyrv_dOase"/>
</dbReference>
<keyword evidence="8" id="KW-0585">Phenylalanine catabolism</keyword>
<dbReference type="eggNOG" id="KOG0638">
    <property type="taxonomic scope" value="Eukaryota"/>
</dbReference>
<dbReference type="InterPro" id="IPR029068">
    <property type="entry name" value="Glyas_Bleomycin-R_OHBP_Dase"/>
</dbReference>
<feature type="domain" description="VOC" evidence="11">
    <location>
        <begin position="179"/>
        <end position="337"/>
    </location>
</feature>
<dbReference type="NCBIfam" id="TIGR01263">
    <property type="entry name" value="4HPPD"/>
    <property type="match status" value="1"/>
</dbReference>
<dbReference type="GO" id="GO:0006559">
    <property type="term" value="P:L-phenylalanine catabolic process"/>
    <property type="evidence" value="ECO:0007669"/>
    <property type="project" value="UniProtKB-UniPathway"/>
</dbReference>
<keyword evidence="12" id="KW-0223">Dioxygenase</keyword>
<organism evidence="12 13">
    <name type="scientific">Batrachochytrium dendrobatidis (strain JEL423)</name>
    <dbReference type="NCBI Taxonomy" id="403673"/>
    <lineage>
        <taxon>Eukaryota</taxon>
        <taxon>Fungi</taxon>
        <taxon>Fungi incertae sedis</taxon>
        <taxon>Chytridiomycota</taxon>
        <taxon>Chytridiomycota incertae sedis</taxon>
        <taxon>Chytridiomycetes</taxon>
        <taxon>Rhizophydiales</taxon>
        <taxon>Rhizophydiales incertae sedis</taxon>
        <taxon>Batrachochytrium</taxon>
    </lineage>
</organism>
<sequence>MTSYENNGPRPAVGRYHGFDHLTFWVGNAKQAAAYYISRFGFEPIGYKGLETGSRDMVSHAVAQKDVIFVFQSPLNPGNQTFGDHLTLHGDAVKDVAFEVDDVRGIYAKAVGRGARSIREPWEEKDADGTVIMATIGTYGDVEHTFVQRTGYTGRFLPGFVAPSADPINKFMPAVNLLFVDHVVGNQPDNEMVPACEMYEKFLDFHRFWSVDDTQMHTEYSALRSIVMTDYDQKIKMPINEPAVGKKKSQIQEFVDYHGGAGVQHIAIRSEDIVESVTNLRARGVEFLGIPDSYYDNLRLRLSTSKVNVTEDMNTLQKLKILVDYDEDGYLLQIFTKPVEDRPTLFIEVIQRKNHEGFGAGNFKALFESIELEQDKRGNL</sequence>
<dbReference type="SUPFAM" id="SSF54593">
    <property type="entry name" value="Glyoxalase/Bleomycin resistance protein/Dihydroxybiphenyl dioxygenase"/>
    <property type="match status" value="1"/>
</dbReference>
<dbReference type="InterPro" id="IPR041736">
    <property type="entry name" value="4OHPhenylPyrv_dOase_N"/>
</dbReference>
<feature type="binding site" evidence="10">
    <location>
        <position position="265"/>
    </location>
    <ligand>
        <name>Fe cation</name>
        <dbReference type="ChEBI" id="CHEBI:24875"/>
    </ligand>
</feature>
<keyword evidence="4 10" id="KW-0479">Metal-binding</keyword>
<dbReference type="GO" id="GO:0003868">
    <property type="term" value="F:4-hydroxyphenylpyruvate dioxygenase activity"/>
    <property type="evidence" value="ECO:0007669"/>
    <property type="project" value="InterPro"/>
</dbReference>
<feature type="binding site" evidence="10">
    <location>
        <position position="182"/>
    </location>
    <ligand>
        <name>Fe cation</name>
        <dbReference type="ChEBI" id="CHEBI:24875"/>
    </ligand>
</feature>
<reference evidence="12 13" key="1">
    <citation type="submission" date="2006-10" db="EMBL/GenBank/DDBJ databases">
        <title>The Genome Sequence of Batrachochytrium dendrobatidis JEL423.</title>
        <authorList>
            <consortium name="The Broad Institute Genome Sequencing Platform"/>
            <person name="Birren B."/>
            <person name="Lander E."/>
            <person name="Galagan J."/>
            <person name="Cuomo C."/>
            <person name="Devon K."/>
            <person name="Jaffe D."/>
            <person name="Butler J."/>
            <person name="Alvarez P."/>
            <person name="Gnerre S."/>
            <person name="Grabherr M."/>
            <person name="Kleber M."/>
            <person name="Mauceli E."/>
            <person name="Brockman W."/>
            <person name="Young S."/>
            <person name="LaButti K."/>
            <person name="Sykes S."/>
            <person name="DeCaprio D."/>
            <person name="Crawford M."/>
            <person name="Koehrsen M."/>
            <person name="Engels R."/>
            <person name="Montgomery P."/>
            <person name="Pearson M."/>
            <person name="Howarth C."/>
            <person name="Larson L."/>
            <person name="White J."/>
            <person name="O'Leary S."/>
            <person name="Kodira C."/>
            <person name="Zeng Q."/>
            <person name="Yandava C."/>
            <person name="Alvarado L."/>
            <person name="Longcore J."/>
            <person name="James T."/>
        </authorList>
    </citation>
    <scope>NUCLEOTIDE SEQUENCE [LARGE SCALE GENOMIC DNA]</scope>
    <source>
        <strain evidence="12 13">JEL423</strain>
    </source>
</reference>
<dbReference type="Gene3D" id="3.10.180.10">
    <property type="entry name" value="2,3-Dihydroxybiphenyl 1,2-Dioxygenase, domain 1"/>
    <property type="match status" value="2"/>
</dbReference>
<evidence type="ECO:0000256" key="8">
    <source>
        <dbReference type="ARBA" id="ARBA00023232"/>
    </source>
</evidence>
<protein>
    <recommendedName>
        <fullName evidence="3 9">4-hydroxyphenylpyruvate dioxygenase</fullName>
    </recommendedName>
</protein>
<comment type="similarity">
    <text evidence="2 9">Belongs to the 4HPPD family.</text>
</comment>
<dbReference type="EMBL" id="DS022300">
    <property type="protein sequence ID" value="OAJ36561.1"/>
    <property type="molecule type" value="Genomic_DNA"/>
</dbReference>
<dbReference type="PIRSF" id="PIRSF009283">
    <property type="entry name" value="HPP_dOase"/>
    <property type="match status" value="1"/>
</dbReference>
<reference evidence="12 13" key="2">
    <citation type="submission" date="2016-05" db="EMBL/GenBank/DDBJ databases">
        <title>Lineage-specific infection strategies underlie the spectrum of fungal disease in amphibians.</title>
        <authorList>
            <person name="Cuomo C.A."/>
            <person name="Farrer R.A."/>
            <person name="James T."/>
            <person name="Longcore J."/>
            <person name="Birren B."/>
        </authorList>
    </citation>
    <scope>NUCLEOTIDE SEQUENCE [LARGE SCALE GENOMIC DNA]</scope>
    <source>
        <strain evidence="12 13">JEL423</strain>
    </source>
</reference>
<evidence type="ECO:0000259" key="11">
    <source>
        <dbReference type="PROSITE" id="PS51819"/>
    </source>
</evidence>
<keyword evidence="5" id="KW-0677">Repeat</keyword>
<dbReference type="VEuPathDB" id="FungiDB:BDEG_20723"/>
<evidence type="ECO:0000256" key="4">
    <source>
        <dbReference type="ARBA" id="ARBA00022723"/>
    </source>
</evidence>
<dbReference type="Proteomes" id="UP000077115">
    <property type="component" value="Unassembled WGS sequence"/>
</dbReference>
<feature type="binding site" evidence="10">
    <location>
        <position position="348"/>
    </location>
    <ligand>
        <name>Fe cation</name>
        <dbReference type="ChEBI" id="CHEBI:24875"/>
    </ligand>
</feature>
<dbReference type="Pfam" id="PF00903">
    <property type="entry name" value="Glyoxalase"/>
    <property type="match status" value="2"/>
</dbReference>
<comment type="cofactor">
    <cofactor evidence="10">
        <name>Fe cation</name>
        <dbReference type="ChEBI" id="CHEBI:24875"/>
    </cofactor>
    <text evidence="10">Binds 1 Fe cation per subunit.</text>
</comment>
<dbReference type="UniPathway" id="UPA00139">
    <property type="reaction ID" value="UER00362"/>
</dbReference>
<accession>A0A177WB01</accession>
<evidence type="ECO:0000256" key="2">
    <source>
        <dbReference type="ARBA" id="ARBA00005877"/>
    </source>
</evidence>
<dbReference type="GO" id="GO:0006572">
    <property type="term" value="P:L-tyrosine catabolic process"/>
    <property type="evidence" value="ECO:0007669"/>
    <property type="project" value="UniProtKB-KW"/>
</dbReference>
<dbReference type="PROSITE" id="PS51819">
    <property type="entry name" value="VOC"/>
    <property type="match status" value="2"/>
</dbReference>